<feature type="active site" description="Proton donor" evidence="10 12">
    <location>
        <position position="177"/>
    </location>
</feature>
<comment type="catalytic activity">
    <reaction evidence="1 10 11">
        <text>D-ribulose 5-phosphate = D-xylulose 5-phosphate</text>
        <dbReference type="Rhea" id="RHEA:13677"/>
        <dbReference type="ChEBI" id="CHEBI:57737"/>
        <dbReference type="ChEBI" id="CHEBI:58121"/>
        <dbReference type="EC" id="5.1.3.1"/>
    </reaction>
</comment>
<dbReference type="InterPro" id="IPR013785">
    <property type="entry name" value="Aldolase_TIM"/>
</dbReference>
<comment type="cofactor">
    <cofactor evidence="3">
        <name>Co(2+)</name>
        <dbReference type="ChEBI" id="CHEBI:48828"/>
    </cofactor>
</comment>
<dbReference type="NCBIfam" id="NF004076">
    <property type="entry name" value="PRK05581.1-4"/>
    <property type="match status" value="1"/>
</dbReference>
<dbReference type="EMBL" id="JACRDE010000645">
    <property type="protein sequence ID" value="MBI5252740.1"/>
    <property type="molecule type" value="Genomic_DNA"/>
</dbReference>
<feature type="binding site" evidence="10 13">
    <location>
        <position position="177"/>
    </location>
    <ligand>
        <name>a divalent metal cation</name>
        <dbReference type="ChEBI" id="CHEBI:60240"/>
    </ligand>
</feature>
<dbReference type="SUPFAM" id="SSF51366">
    <property type="entry name" value="Ribulose-phoshate binding barrel"/>
    <property type="match status" value="1"/>
</dbReference>
<evidence type="ECO:0000256" key="3">
    <source>
        <dbReference type="ARBA" id="ARBA00001941"/>
    </source>
</evidence>
<comment type="cofactor">
    <cofactor evidence="10 13">
        <name>a divalent metal cation</name>
        <dbReference type="ChEBI" id="CHEBI:60240"/>
    </cofactor>
    <text evidence="10 13">Binds 1 divalent metal cation per subunit.</text>
</comment>
<evidence type="ECO:0000256" key="12">
    <source>
        <dbReference type="PIRSR" id="PIRSR001461-1"/>
    </source>
</evidence>
<dbReference type="HAMAP" id="MF_02227">
    <property type="entry name" value="RPE"/>
    <property type="match status" value="1"/>
</dbReference>
<dbReference type="InterPro" id="IPR000056">
    <property type="entry name" value="Ribul_P_3_epim-like"/>
</dbReference>
<proteinExistence type="inferred from homology"/>
<dbReference type="GO" id="GO:0006098">
    <property type="term" value="P:pentose-phosphate shunt"/>
    <property type="evidence" value="ECO:0007669"/>
    <property type="project" value="UniProtKB-UniRule"/>
</dbReference>
<keyword evidence="10 11" id="KW-0119">Carbohydrate metabolism</keyword>
<dbReference type="GO" id="GO:0019323">
    <property type="term" value="P:pentose catabolic process"/>
    <property type="evidence" value="ECO:0007669"/>
    <property type="project" value="UniProtKB-UniRule"/>
</dbReference>
<comment type="similarity">
    <text evidence="6 10 11">Belongs to the ribulose-phosphate 3-epimerase family.</text>
</comment>
<evidence type="ECO:0000256" key="7">
    <source>
        <dbReference type="ARBA" id="ARBA00013188"/>
    </source>
</evidence>
<dbReference type="FunFam" id="3.20.20.70:FF:000004">
    <property type="entry name" value="Ribulose-phosphate 3-epimerase"/>
    <property type="match status" value="1"/>
</dbReference>
<dbReference type="PANTHER" id="PTHR11749">
    <property type="entry name" value="RIBULOSE-5-PHOSPHATE-3-EPIMERASE"/>
    <property type="match status" value="1"/>
</dbReference>
<evidence type="ECO:0000256" key="4">
    <source>
        <dbReference type="ARBA" id="ARBA00001947"/>
    </source>
</evidence>
<keyword evidence="13" id="KW-0862">Zinc</keyword>
<feature type="binding site" evidence="10 14">
    <location>
        <position position="10"/>
    </location>
    <ligand>
        <name>substrate</name>
    </ligand>
</feature>
<feature type="active site" description="Proton acceptor" evidence="10 12">
    <location>
        <position position="37"/>
    </location>
</feature>
<feature type="binding site" evidence="10 13">
    <location>
        <position position="35"/>
    </location>
    <ligand>
        <name>a divalent metal cation</name>
        <dbReference type="ChEBI" id="CHEBI:60240"/>
    </ligand>
</feature>
<dbReference type="EC" id="5.1.3.1" evidence="7 10"/>
<feature type="binding site" evidence="10 14">
    <location>
        <position position="68"/>
    </location>
    <ligand>
        <name>substrate</name>
    </ligand>
</feature>
<gene>
    <name evidence="10" type="primary">rpe</name>
    <name evidence="15" type="ORF">HY912_24860</name>
</gene>
<accession>A0A9D6V5Z9</accession>
<feature type="binding site" evidence="10">
    <location>
        <begin position="177"/>
        <end position="179"/>
    </location>
    <ligand>
        <name>substrate</name>
    </ligand>
</feature>
<comment type="cofactor">
    <cofactor evidence="4">
        <name>Zn(2+)</name>
        <dbReference type="ChEBI" id="CHEBI:29105"/>
    </cofactor>
</comment>
<dbReference type="PIRSF" id="PIRSF001461">
    <property type="entry name" value="RPE"/>
    <property type="match status" value="1"/>
</dbReference>
<feature type="binding site" evidence="10 13">
    <location>
        <position position="37"/>
    </location>
    <ligand>
        <name>a divalent metal cation</name>
        <dbReference type="ChEBI" id="CHEBI:60240"/>
    </ligand>
</feature>
<comment type="function">
    <text evidence="10">Catalyzes the reversible epimerization of D-ribulose 5-phosphate to D-xylulose 5-phosphate.</text>
</comment>
<dbReference type="Proteomes" id="UP000807825">
    <property type="component" value="Unassembled WGS sequence"/>
</dbReference>
<dbReference type="PROSITE" id="PS01086">
    <property type="entry name" value="RIBUL_P_3_EPIMER_2"/>
    <property type="match status" value="1"/>
</dbReference>
<dbReference type="Pfam" id="PF00834">
    <property type="entry name" value="Ribul_P_3_epim"/>
    <property type="match status" value="1"/>
</dbReference>
<evidence type="ECO:0000313" key="16">
    <source>
        <dbReference type="Proteomes" id="UP000807825"/>
    </source>
</evidence>
<dbReference type="GO" id="GO:0004750">
    <property type="term" value="F:D-ribulose-phosphate 3-epimerase activity"/>
    <property type="evidence" value="ECO:0007669"/>
    <property type="project" value="UniProtKB-UniRule"/>
</dbReference>
<evidence type="ECO:0000313" key="15">
    <source>
        <dbReference type="EMBL" id="MBI5252740.1"/>
    </source>
</evidence>
<dbReference type="PROSITE" id="PS01085">
    <property type="entry name" value="RIBUL_P_3_EPIMER_1"/>
    <property type="match status" value="1"/>
</dbReference>
<organism evidence="15 16">
    <name type="scientific">Desulfomonile tiedjei</name>
    <dbReference type="NCBI Taxonomy" id="2358"/>
    <lineage>
        <taxon>Bacteria</taxon>
        <taxon>Pseudomonadati</taxon>
        <taxon>Thermodesulfobacteriota</taxon>
        <taxon>Desulfomonilia</taxon>
        <taxon>Desulfomonilales</taxon>
        <taxon>Desulfomonilaceae</taxon>
        <taxon>Desulfomonile</taxon>
    </lineage>
</organism>
<dbReference type="InterPro" id="IPR026019">
    <property type="entry name" value="Ribul_P_3_epim"/>
</dbReference>
<evidence type="ECO:0000256" key="6">
    <source>
        <dbReference type="ARBA" id="ARBA00009541"/>
    </source>
</evidence>
<evidence type="ECO:0000256" key="2">
    <source>
        <dbReference type="ARBA" id="ARBA00001936"/>
    </source>
</evidence>
<evidence type="ECO:0000256" key="5">
    <source>
        <dbReference type="ARBA" id="ARBA00001954"/>
    </source>
</evidence>
<dbReference type="NCBIfam" id="TIGR01163">
    <property type="entry name" value="rpe"/>
    <property type="match status" value="1"/>
</dbReference>
<feature type="binding site" evidence="10 14">
    <location>
        <begin position="144"/>
        <end position="147"/>
    </location>
    <ligand>
        <name>substrate</name>
    </ligand>
</feature>
<dbReference type="AlphaFoldDB" id="A0A9D6V5Z9"/>
<evidence type="ECO:0000256" key="9">
    <source>
        <dbReference type="ARBA" id="ARBA00023235"/>
    </source>
</evidence>
<keyword evidence="9 10" id="KW-0413">Isomerase</keyword>
<dbReference type="GO" id="GO:0005737">
    <property type="term" value="C:cytoplasm"/>
    <property type="evidence" value="ECO:0007669"/>
    <property type="project" value="UniProtKB-ARBA"/>
</dbReference>
<evidence type="ECO:0000256" key="13">
    <source>
        <dbReference type="PIRSR" id="PIRSR001461-2"/>
    </source>
</evidence>
<feature type="binding site" evidence="10 14">
    <location>
        <begin position="199"/>
        <end position="200"/>
    </location>
    <ligand>
        <name>substrate</name>
    </ligand>
</feature>
<sequence>MNRRIIVSPSLLSADFSRLAEEIRAVEEAGADWLHVDVMDGHFVPNITVGPMIVSAVKKVAKIPVDVHLMISEPDRFLEDFQQAGADILHVHPEATHHLHRTLTRIRELGMKAAAALNPSTGLDAVKHVLAELDVLMLMTVNPGFGGQSFIPSMLPKVRAAREMVDESGHDILIEVDGGVSPKTAPDLIREGADVFVAGSAVFTNPPYAEIISKLRG</sequence>
<protein>
    <recommendedName>
        <fullName evidence="7 10">Ribulose-phosphate 3-epimerase</fullName>
        <ecNumber evidence="7 10">5.1.3.1</ecNumber>
    </recommendedName>
</protein>
<keyword evidence="13" id="KW-0464">Manganese</keyword>
<evidence type="ECO:0000256" key="8">
    <source>
        <dbReference type="ARBA" id="ARBA00022723"/>
    </source>
</evidence>
<keyword evidence="13" id="KW-0170">Cobalt</keyword>
<comment type="cofactor">
    <cofactor evidence="5">
        <name>Fe(2+)</name>
        <dbReference type="ChEBI" id="CHEBI:29033"/>
    </cofactor>
</comment>
<evidence type="ECO:0000256" key="1">
    <source>
        <dbReference type="ARBA" id="ARBA00001782"/>
    </source>
</evidence>
<reference evidence="15" key="1">
    <citation type="submission" date="2020-07" db="EMBL/GenBank/DDBJ databases">
        <title>Huge and variable diversity of episymbiotic CPR bacteria and DPANN archaea in groundwater ecosystems.</title>
        <authorList>
            <person name="He C.Y."/>
            <person name="Keren R."/>
            <person name="Whittaker M."/>
            <person name="Farag I.F."/>
            <person name="Doudna J."/>
            <person name="Cate J.H.D."/>
            <person name="Banfield J.F."/>
        </authorList>
    </citation>
    <scope>NUCLEOTIDE SEQUENCE</scope>
    <source>
        <strain evidence="15">NC_groundwater_1664_Pr3_B-0.1um_52_9</strain>
    </source>
</reference>
<dbReference type="GO" id="GO:0046872">
    <property type="term" value="F:metal ion binding"/>
    <property type="evidence" value="ECO:0007669"/>
    <property type="project" value="UniProtKB-UniRule"/>
</dbReference>
<feature type="binding site" evidence="14">
    <location>
        <position position="179"/>
    </location>
    <ligand>
        <name>substrate</name>
    </ligand>
</feature>
<feature type="binding site" evidence="10 13">
    <location>
        <position position="68"/>
    </location>
    <ligand>
        <name>a divalent metal cation</name>
        <dbReference type="ChEBI" id="CHEBI:60240"/>
    </ligand>
</feature>
<dbReference type="CDD" id="cd00429">
    <property type="entry name" value="RPE"/>
    <property type="match status" value="1"/>
</dbReference>
<keyword evidence="8 10" id="KW-0479">Metal-binding</keyword>
<comment type="cofactor">
    <cofactor evidence="2">
        <name>Mn(2+)</name>
        <dbReference type="ChEBI" id="CHEBI:29035"/>
    </cofactor>
</comment>
<evidence type="ECO:0000256" key="14">
    <source>
        <dbReference type="PIRSR" id="PIRSR001461-3"/>
    </source>
</evidence>
<dbReference type="InterPro" id="IPR011060">
    <property type="entry name" value="RibuloseP-bd_barrel"/>
</dbReference>
<evidence type="ECO:0000256" key="10">
    <source>
        <dbReference type="HAMAP-Rule" id="MF_02227"/>
    </source>
</evidence>
<dbReference type="Gene3D" id="3.20.20.70">
    <property type="entry name" value="Aldolase class I"/>
    <property type="match status" value="1"/>
</dbReference>
<comment type="caution">
    <text evidence="15">The sequence shown here is derived from an EMBL/GenBank/DDBJ whole genome shotgun (WGS) entry which is preliminary data.</text>
</comment>
<name>A0A9D6V5Z9_9BACT</name>
<comment type="pathway">
    <text evidence="10">Carbohydrate degradation.</text>
</comment>
<evidence type="ECO:0000256" key="11">
    <source>
        <dbReference type="PIRNR" id="PIRNR001461"/>
    </source>
</evidence>